<keyword evidence="1" id="KW-0503">Monooxygenase</keyword>
<dbReference type="Proteomes" id="UP000050546">
    <property type="component" value="Unassembled WGS sequence"/>
</dbReference>
<comment type="caution">
    <text evidence="1">The sequence shown here is derived from an EMBL/GenBank/DDBJ whole genome shotgun (WGS) entry which is preliminary data.</text>
</comment>
<protein>
    <submittedName>
        <fullName evidence="1">FAD-binding monooxygenase</fullName>
    </submittedName>
</protein>
<dbReference type="GeneID" id="93990445"/>
<gene>
    <name evidence="1" type="ORF">IM53_003320</name>
</gene>
<reference evidence="1 2" key="1">
    <citation type="journal article" date="2016" name="Plant Pathol.">
        <title>Genetic characterization of strains named as Xanthomonas axonopodis pv. dieffenbachiae leads to a taxonomic revision of the X. axonopodis species complex.</title>
        <authorList>
            <person name="Constantin E.C."/>
            <person name="Cleenwerck I."/>
            <person name="Maes M."/>
            <person name="Baeyen S."/>
            <person name="Van Malderghem C."/>
            <person name="De Vos P."/>
            <person name="Cottyn B."/>
        </authorList>
    </citation>
    <scope>NUCLEOTIDE SEQUENCE [LARGE SCALE GENOMIC DNA]</scope>
    <source>
        <strain evidence="1 2">LMG 25940</strain>
    </source>
</reference>
<reference evidence="1 2" key="2">
    <citation type="journal article" date="2017" name="Plant Pathol.">
        <title>Pathogenicity and virulence gene content of Xanthomonas strains infecting Araceae, formerly known as Xanthomonas axonopodis pv. dieffenbachiae.</title>
        <authorList>
            <person name="Constantin E.C."/>
            <person name="Haegeman A."/>
            <person name="Van Vaerenbergh J."/>
            <person name="Baeyen S."/>
            <person name="Van Malderghem C."/>
            <person name="Maes M."/>
            <person name="Cottyn B."/>
        </authorList>
    </citation>
    <scope>NUCLEOTIDE SEQUENCE [LARGE SCALE GENOMIC DNA]</scope>
    <source>
        <strain evidence="1 2">LMG 25940</strain>
    </source>
</reference>
<dbReference type="AlphaFoldDB" id="A0A1V9HGL8"/>
<organism evidence="1 2">
    <name type="scientific">Xanthomonas phaseoli pv. dieffenbachiae</name>
    <dbReference type="NCBI Taxonomy" id="92828"/>
    <lineage>
        <taxon>Bacteria</taxon>
        <taxon>Pseudomonadati</taxon>
        <taxon>Pseudomonadota</taxon>
        <taxon>Gammaproteobacteria</taxon>
        <taxon>Lysobacterales</taxon>
        <taxon>Lysobacteraceae</taxon>
        <taxon>Xanthomonas</taxon>
    </lineage>
</organism>
<proteinExistence type="predicted"/>
<dbReference type="GO" id="GO:0004497">
    <property type="term" value="F:monooxygenase activity"/>
    <property type="evidence" value="ECO:0007669"/>
    <property type="project" value="UniProtKB-KW"/>
</dbReference>
<evidence type="ECO:0000313" key="2">
    <source>
        <dbReference type="Proteomes" id="UP000050546"/>
    </source>
</evidence>
<sequence>MADSLPADIIQAIAISNAKSIGEQPAVLANLALAQQIFNQNMQQQISLSQQQAMNQVQMAAAAKCVAMIERTSECKNQQSIDQMVKDIEKLIKDMGAIQTQRDASP</sequence>
<keyword evidence="1" id="KW-0560">Oxidoreductase</keyword>
<dbReference type="RefSeq" id="WP_017160219.1">
    <property type="nucleotide sequence ID" value="NZ_CP041380.1"/>
</dbReference>
<accession>A0A1V9HGL8</accession>
<dbReference type="EMBL" id="JPYI02000020">
    <property type="protein sequence ID" value="OQP81752.1"/>
    <property type="molecule type" value="Genomic_DNA"/>
</dbReference>
<name>A0A1V9HGL8_9XANT</name>
<dbReference type="STRING" id="1437877.GCA_001564415_03792"/>
<evidence type="ECO:0000313" key="1">
    <source>
        <dbReference type="EMBL" id="OQP81752.1"/>
    </source>
</evidence>